<accession>A0ABP6GW52</accession>
<feature type="domain" description="Aminoglycoside phosphotransferase" evidence="2">
    <location>
        <begin position="48"/>
        <end position="273"/>
    </location>
</feature>
<dbReference type="Proteomes" id="UP001501326">
    <property type="component" value="Unassembled WGS sequence"/>
</dbReference>
<dbReference type="SUPFAM" id="SSF56112">
    <property type="entry name" value="Protein kinase-like (PK-like)"/>
    <property type="match status" value="1"/>
</dbReference>
<dbReference type="PANTHER" id="PTHR21310:SF42">
    <property type="entry name" value="BIFUNCTIONAL AAC_APH"/>
    <property type="match status" value="1"/>
</dbReference>
<dbReference type="EMBL" id="BAAARN010000001">
    <property type="protein sequence ID" value="GAA2730095.1"/>
    <property type="molecule type" value="Genomic_DNA"/>
</dbReference>
<feature type="region of interest" description="Disordered" evidence="1">
    <location>
        <begin position="308"/>
        <end position="335"/>
    </location>
</feature>
<evidence type="ECO:0000256" key="1">
    <source>
        <dbReference type="SAM" id="MobiDB-lite"/>
    </source>
</evidence>
<dbReference type="InterPro" id="IPR051678">
    <property type="entry name" value="AGP_Transferase"/>
</dbReference>
<feature type="compositionally biased region" description="Basic and acidic residues" evidence="1">
    <location>
        <begin position="308"/>
        <end position="326"/>
    </location>
</feature>
<evidence type="ECO:0000259" key="2">
    <source>
        <dbReference type="Pfam" id="PF01636"/>
    </source>
</evidence>
<organism evidence="3 4">
    <name type="scientific">Pedococcus aerophilus</name>
    <dbReference type="NCBI Taxonomy" id="436356"/>
    <lineage>
        <taxon>Bacteria</taxon>
        <taxon>Bacillati</taxon>
        <taxon>Actinomycetota</taxon>
        <taxon>Actinomycetes</taxon>
        <taxon>Micrococcales</taxon>
        <taxon>Intrasporangiaceae</taxon>
        <taxon>Pedococcus</taxon>
    </lineage>
</organism>
<dbReference type="Gene3D" id="3.30.200.20">
    <property type="entry name" value="Phosphorylase Kinase, domain 1"/>
    <property type="match status" value="1"/>
</dbReference>
<evidence type="ECO:0000313" key="4">
    <source>
        <dbReference type="Proteomes" id="UP001501326"/>
    </source>
</evidence>
<dbReference type="InterPro" id="IPR011009">
    <property type="entry name" value="Kinase-like_dom_sf"/>
</dbReference>
<reference evidence="4" key="1">
    <citation type="journal article" date="2019" name="Int. J. Syst. Evol. Microbiol.">
        <title>The Global Catalogue of Microorganisms (GCM) 10K type strain sequencing project: providing services to taxonomists for standard genome sequencing and annotation.</title>
        <authorList>
            <consortium name="The Broad Institute Genomics Platform"/>
            <consortium name="The Broad Institute Genome Sequencing Center for Infectious Disease"/>
            <person name="Wu L."/>
            <person name="Ma J."/>
        </authorList>
    </citation>
    <scope>NUCLEOTIDE SEQUENCE [LARGE SCALE GENOMIC DNA]</scope>
    <source>
        <strain evidence="4">JCM 16378</strain>
    </source>
</reference>
<dbReference type="CDD" id="cd05155">
    <property type="entry name" value="APH_ChoK_like_1"/>
    <property type="match status" value="1"/>
</dbReference>
<dbReference type="Gene3D" id="3.90.1200.10">
    <property type="match status" value="1"/>
</dbReference>
<keyword evidence="4" id="KW-1185">Reference proteome</keyword>
<evidence type="ECO:0000313" key="3">
    <source>
        <dbReference type="EMBL" id="GAA2730095.1"/>
    </source>
</evidence>
<dbReference type="PANTHER" id="PTHR21310">
    <property type="entry name" value="AMINOGLYCOSIDE PHOSPHOTRANSFERASE-RELATED-RELATED"/>
    <property type="match status" value="1"/>
</dbReference>
<name>A0ABP6GW52_9MICO</name>
<protein>
    <submittedName>
        <fullName evidence="3">Aminoglycoside phosphotransferase family protein</fullName>
    </submittedName>
</protein>
<comment type="caution">
    <text evidence="3">The sequence shown here is derived from an EMBL/GenBank/DDBJ whole genome shotgun (WGS) entry which is preliminary data.</text>
</comment>
<dbReference type="InterPro" id="IPR002575">
    <property type="entry name" value="Aminoglycoside_PTrfase"/>
</dbReference>
<proteinExistence type="predicted"/>
<gene>
    <name evidence="3" type="ORF">GCM10009867_00750</name>
</gene>
<sequence length="335" mass="35455">MRMHADQLEVSRSTVRALVADQFPEWADLPVTDLASHGTVNILFRLGDELVARLPMQPDDPDVATRRVAQEVDAARLLLDRVPVPTPEPVALGRPGPGYPLPWSVYRWLTGANASPVVAAAAAMGQDPPVVGPDLGADLAEVVLALRDIGTGGRTFSGEGRGGVLADHDAYVARGLASSAGLIDTEALAGLWARVRTTPRHEPDTLTHGDLMPGNLLVEDGRLAAVLDVGGVGPADPALDLMPAWNLLDPGARSAFREGLGADDDLWDRGRAWALAQAIGCHAYYRTTNPVMSQTAHHTLTALLEADDTKADDTKADDLEADHIEADEAPPGARS</sequence>
<dbReference type="Pfam" id="PF01636">
    <property type="entry name" value="APH"/>
    <property type="match status" value="1"/>
</dbReference>